<gene>
    <name evidence="1" type="ORF">SDC9_74129</name>
</gene>
<organism evidence="1">
    <name type="scientific">bioreactor metagenome</name>
    <dbReference type="NCBI Taxonomy" id="1076179"/>
    <lineage>
        <taxon>unclassified sequences</taxon>
        <taxon>metagenomes</taxon>
        <taxon>ecological metagenomes</taxon>
    </lineage>
</organism>
<reference evidence="1" key="1">
    <citation type="submission" date="2019-08" db="EMBL/GenBank/DDBJ databases">
        <authorList>
            <person name="Kucharzyk K."/>
            <person name="Murdoch R.W."/>
            <person name="Higgins S."/>
            <person name="Loffler F."/>
        </authorList>
    </citation>
    <scope>NUCLEOTIDE SEQUENCE</scope>
</reference>
<evidence type="ECO:0000313" key="1">
    <source>
        <dbReference type="EMBL" id="MPM27616.1"/>
    </source>
</evidence>
<dbReference type="AlphaFoldDB" id="A0A644YGI5"/>
<proteinExistence type="predicted"/>
<sequence length="77" mass="8775">MTKTITVRVEEATYNILKKAAEGQKRTISNYLEYAALNFTVNESIVGDDEMKEILTFEKDLKKGIKDISEGRYKVIA</sequence>
<evidence type="ECO:0008006" key="2">
    <source>
        <dbReference type="Google" id="ProtNLM"/>
    </source>
</evidence>
<name>A0A644YGI5_9ZZZZ</name>
<dbReference type="EMBL" id="VSSQ01005040">
    <property type="protein sequence ID" value="MPM27616.1"/>
    <property type="molecule type" value="Genomic_DNA"/>
</dbReference>
<accession>A0A644YGI5</accession>
<comment type="caution">
    <text evidence="1">The sequence shown here is derived from an EMBL/GenBank/DDBJ whole genome shotgun (WGS) entry which is preliminary data.</text>
</comment>
<protein>
    <recommendedName>
        <fullName evidence="2">CopG family transcriptional regulator</fullName>
    </recommendedName>
</protein>